<proteinExistence type="predicted"/>
<sequence length="113" mass="12224">MSAPHSALPPFLKQVTGLIDADKYKDVAEAFAAFVKEHPTTRYLASEPIPFKVSVRLSTKYGSSANSTFTLRHITWAEDLKHALSEGADAFAALAGKYDAEVAEIAKTVKKVA</sequence>
<dbReference type="EMBL" id="JBHUHD010000001">
    <property type="protein sequence ID" value="MFD2143126.1"/>
    <property type="molecule type" value="Genomic_DNA"/>
</dbReference>
<organism evidence="1 2">
    <name type="scientific">Ancylobacter oerskovii</name>
    <dbReference type="NCBI Taxonomy" id="459519"/>
    <lineage>
        <taxon>Bacteria</taxon>
        <taxon>Pseudomonadati</taxon>
        <taxon>Pseudomonadota</taxon>
        <taxon>Alphaproteobacteria</taxon>
        <taxon>Hyphomicrobiales</taxon>
        <taxon>Xanthobacteraceae</taxon>
        <taxon>Ancylobacter</taxon>
    </lineage>
</organism>
<accession>A0ABW4Z3E8</accession>
<evidence type="ECO:0000313" key="2">
    <source>
        <dbReference type="Proteomes" id="UP001597299"/>
    </source>
</evidence>
<name>A0ABW4Z3E8_9HYPH</name>
<keyword evidence="2" id="KW-1185">Reference proteome</keyword>
<gene>
    <name evidence="1" type="ORF">ACFSNC_22200</name>
</gene>
<dbReference type="RefSeq" id="WP_213355852.1">
    <property type="nucleotide sequence ID" value="NZ_JAHBGB010000044.1"/>
</dbReference>
<reference evidence="2" key="1">
    <citation type="journal article" date="2019" name="Int. J. Syst. Evol. Microbiol.">
        <title>The Global Catalogue of Microorganisms (GCM) 10K type strain sequencing project: providing services to taxonomists for standard genome sequencing and annotation.</title>
        <authorList>
            <consortium name="The Broad Institute Genomics Platform"/>
            <consortium name="The Broad Institute Genome Sequencing Center for Infectious Disease"/>
            <person name="Wu L."/>
            <person name="Ma J."/>
        </authorList>
    </citation>
    <scope>NUCLEOTIDE SEQUENCE [LARGE SCALE GENOMIC DNA]</scope>
    <source>
        <strain evidence="2">CCM 7435</strain>
    </source>
</reference>
<evidence type="ECO:0000313" key="1">
    <source>
        <dbReference type="EMBL" id="MFD2143126.1"/>
    </source>
</evidence>
<comment type="caution">
    <text evidence="1">The sequence shown here is derived from an EMBL/GenBank/DDBJ whole genome shotgun (WGS) entry which is preliminary data.</text>
</comment>
<protein>
    <submittedName>
        <fullName evidence="1">Uncharacterized protein</fullName>
    </submittedName>
</protein>
<dbReference type="Proteomes" id="UP001597299">
    <property type="component" value="Unassembled WGS sequence"/>
</dbReference>